<sequence length="476" mass="52833">MGFLAILNTYAMRVTLSIAITEMVKSNSSNSSNNDNIKDVCGVGTDNHTDNNAVTDPDLLYDWDDHTQGLILSAFYWGYLITHLPGGILSSKFGGKYALGLGILSTGIFTVLTPWVVKLTHGDWRWLVALRVIEGLGEGTTYPALNTMLAQWVPLAERSKIGTLVYAGGQMGTIVCNLISGQLIKYTQDWGSVFYFFGGLGILWFIIFQFLCYSEPKQHPFISKKEQDFLEKAIDGVSDSPLPIPWKTFLTSVPIWALIAAQIGHDWGFYTMVTDLPKYMKEVLRFDVAKNGVWNSIPYAAMWISSMLGGWICDWLIQKDILNITNARKFFTCFGAIGPGIFIMAASYAECNSTLAAWMFTVAMGFMGTYYCGIKVNALDISPNFAGIIMAITNGIGSITGIVTPYLTGALTGDHTVMEWRIVFWISFGIFMSTSIIYGIFGSGEEQWWNNPNKISKNTNFIALETVKPKSNYETN</sequence>
<comment type="caution">
    <text evidence="9">The sequence shown here is derived from an EMBL/GenBank/DDBJ whole genome shotgun (WGS) entry which is preliminary data.</text>
</comment>
<feature type="transmembrane region" description="Helical" evidence="7">
    <location>
        <begin position="355"/>
        <end position="373"/>
    </location>
</feature>
<keyword evidence="2" id="KW-0813">Transport</keyword>
<feature type="domain" description="Major facilitator superfamily (MFS) profile" evidence="8">
    <location>
        <begin position="1"/>
        <end position="447"/>
    </location>
</feature>
<dbReference type="Proteomes" id="UP001566132">
    <property type="component" value="Unassembled WGS sequence"/>
</dbReference>
<evidence type="ECO:0000256" key="6">
    <source>
        <dbReference type="ARBA" id="ARBA00023136"/>
    </source>
</evidence>
<keyword evidence="3 7" id="KW-0812">Transmembrane</keyword>
<evidence type="ECO:0000256" key="5">
    <source>
        <dbReference type="ARBA" id="ARBA00022989"/>
    </source>
</evidence>
<dbReference type="InterPro" id="IPR011701">
    <property type="entry name" value="MFS"/>
</dbReference>
<dbReference type="Gene3D" id="1.20.1250.20">
    <property type="entry name" value="MFS general substrate transporter like domains"/>
    <property type="match status" value="2"/>
</dbReference>
<evidence type="ECO:0000256" key="4">
    <source>
        <dbReference type="ARBA" id="ARBA00022847"/>
    </source>
</evidence>
<name>A0ABD1EL62_HYPHA</name>
<dbReference type="PANTHER" id="PTHR11662">
    <property type="entry name" value="SOLUTE CARRIER FAMILY 17"/>
    <property type="match status" value="1"/>
</dbReference>
<organism evidence="9 10">
    <name type="scientific">Hypothenemus hampei</name>
    <name type="common">Coffee berry borer</name>
    <dbReference type="NCBI Taxonomy" id="57062"/>
    <lineage>
        <taxon>Eukaryota</taxon>
        <taxon>Metazoa</taxon>
        <taxon>Ecdysozoa</taxon>
        <taxon>Arthropoda</taxon>
        <taxon>Hexapoda</taxon>
        <taxon>Insecta</taxon>
        <taxon>Pterygota</taxon>
        <taxon>Neoptera</taxon>
        <taxon>Endopterygota</taxon>
        <taxon>Coleoptera</taxon>
        <taxon>Polyphaga</taxon>
        <taxon>Cucujiformia</taxon>
        <taxon>Curculionidae</taxon>
        <taxon>Scolytinae</taxon>
        <taxon>Hypothenemus</taxon>
    </lineage>
</organism>
<dbReference type="SUPFAM" id="SSF103473">
    <property type="entry name" value="MFS general substrate transporter"/>
    <property type="match status" value="1"/>
</dbReference>
<feature type="transmembrane region" description="Helical" evidence="7">
    <location>
        <begin position="297"/>
        <end position="317"/>
    </location>
</feature>
<dbReference type="CDD" id="cd17318">
    <property type="entry name" value="MFS_SLC17"/>
    <property type="match status" value="1"/>
</dbReference>
<keyword evidence="4" id="KW-0769">Symport</keyword>
<keyword evidence="10" id="KW-1185">Reference proteome</keyword>
<dbReference type="EMBL" id="JBDJPC010000006">
    <property type="protein sequence ID" value="KAL1497230.1"/>
    <property type="molecule type" value="Genomic_DNA"/>
</dbReference>
<feature type="transmembrane region" description="Helical" evidence="7">
    <location>
        <begin position="422"/>
        <end position="441"/>
    </location>
</feature>
<gene>
    <name evidence="9" type="ORF">ABEB36_008225</name>
</gene>
<feature type="transmembrane region" description="Helical" evidence="7">
    <location>
        <begin position="97"/>
        <end position="117"/>
    </location>
</feature>
<evidence type="ECO:0000256" key="3">
    <source>
        <dbReference type="ARBA" id="ARBA00022692"/>
    </source>
</evidence>
<keyword evidence="6 7" id="KW-0472">Membrane</keyword>
<feature type="transmembrane region" description="Helical" evidence="7">
    <location>
        <begin position="329"/>
        <end position="349"/>
    </location>
</feature>
<feature type="transmembrane region" description="Helical" evidence="7">
    <location>
        <begin position="385"/>
        <end position="407"/>
    </location>
</feature>
<evidence type="ECO:0000313" key="10">
    <source>
        <dbReference type="Proteomes" id="UP001566132"/>
    </source>
</evidence>
<dbReference type="FunFam" id="1.20.1250.20:FF:000423">
    <property type="entry name" value="Putative inorganic phosphate cotransporter-like Protein"/>
    <property type="match status" value="1"/>
</dbReference>
<evidence type="ECO:0000256" key="2">
    <source>
        <dbReference type="ARBA" id="ARBA00022448"/>
    </source>
</evidence>
<protein>
    <recommendedName>
        <fullName evidence="8">Major facilitator superfamily (MFS) profile domain-containing protein</fullName>
    </recommendedName>
</protein>
<dbReference type="AlphaFoldDB" id="A0ABD1EL62"/>
<feature type="transmembrane region" description="Helical" evidence="7">
    <location>
        <begin position="192"/>
        <end position="211"/>
    </location>
</feature>
<dbReference type="InterPro" id="IPR020846">
    <property type="entry name" value="MFS_dom"/>
</dbReference>
<dbReference type="PROSITE" id="PS50850">
    <property type="entry name" value="MFS"/>
    <property type="match status" value="1"/>
</dbReference>
<dbReference type="FunFam" id="1.20.1250.20:FF:000003">
    <property type="entry name" value="Solute carrier family 17 member 3"/>
    <property type="match status" value="1"/>
</dbReference>
<keyword evidence="5 7" id="KW-1133">Transmembrane helix</keyword>
<evidence type="ECO:0000256" key="1">
    <source>
        <dbReference type="ARBA" id="ARBA00004141"/>
    </source>
</evidence>
<dbReference type="GO" id="GO:0015293">
    <property type="term" value="F:symporter activity"/>
    <property type="evidence" value="ECO:0007669"/>
    <property type="project" value="UniProtKB-KW"/>
</dbReference>
<evidence type="ECO:0000259" key="8">
    <source>
        <dbReference type="PROSITE" id="PS50850"/>
    </source>
</evidence>
<feature type="transmembrane region" description="Helical" evidence="7">
    <location>
        <begin position="161"/>
        <end position="180"/>
    </location>
</feature>
<evidence type="ECO:0000256" key="7">
    <source>
        <dbReference type="SAM" id="Phobius"/>
    </source>
</evidence>
<feature type="transmembrane region" description="Helical" evidence="7">
    <location>
        <begin position="70"/>
        <end position="90"/>
    </location>
</feature>
<dbReference type="InterPro" id="IPR050382">
    <property type="entry name" value="MFS_Na/Anion_cotransporter"/>
</dbReference>
<dbReference type="Pfam" id="PF07690">
    <property type="entry name" value="MFS_1"/>
    <property type="match status" value="1"/>
</dbReference>
<proteinExistence type="predicted"/>
<comment type="subcellular location">
    <subcellularLocation>
        <location evidence="1">Membrane</location>
        <topology evidence="1">Multi-pass membrane protein</topology>
    </subcellularLocation>
</comment>
<accession>A0ABD1EL62</accession>
<evidence type="ECO:0000313" key="9">
    <source>
        <dbReference type="EMBL" id="KAL1497230.1"/>
    </source>
</evidence>
<dbReference type="GO" id="GO:0016020">
    <property type="term" value="C:membrane"/>
    <property type="evidence" value="ECO:0007669"/>
    <property type="project" value="UniProtKB-SubCell"/>
</dbReference>
<dbReference type="PANTHER" id="PTHR11662:SF415">
    <property type="entry name" value="AT30085P-RELATED"/>
    <property type="match status" value="1"/>
</dbReference>
<dbReference type="InterPro" id="IPR036259">
    <property type="entry name" value="MFS_trans_sf"/>
</dbReference>
<reference evidence="9 10" key="1">
    <citation type="submission" date="2024-05" db="EMBL/GenBank/DDBJ databases">
        <title>Genetic variation in Jamaican populations of the coffee berry borer (Hypothenemus hampei).</title>
        <authorList>
            <person name="Errbii M."/>
            <person name="Myrie A."/>
        </authorList>
    </citation>
    <scope>NUCLEOTIDE SEQUENCE [LARGE SCALE GENOMIC DNA]</scope>
    <source>
        <strain evidence="9">JA-Hopewell-2020-01-JO</strain>
        <tissue evidence="9">Whole body</tissue>
    </source>
</reference>